<dbReference type="SMART" id="SM00214">
    <property type="entry name" value="VWC"/>
    <property type="match status" value="1"/>
</dbReference>
<feature type="domain" description="VWFC" evidence="2">
    <location>
        <begin position="30"/>
        <end position="94"/>
    </location>
</feature>
<feature type="signal peptide" evidence="1">
    <location>
        <begin position="1"/>
        <end position="20"/>
    </location>
</feature>
<dbReference type="PROSITE" id="PS50184">
    <property type="entry name" value="VWFC_2"/>
    <property type="match status" value="1"/>
</dbReference>
<organism evidence="3 4">
    <name type="scientific">Caerostris extrusa</name>
    <name type="common">Bark spider</name>
    <name type="synonym">Caerostris bankana</name>
    <dbReference type="NCBI Taxonomy" id="172846"/>
    <lineage>
        <taxon>Eukaryota</taxon>
        <taxon>Metazoa</taxon>
        <taxon>Ecdysozoa</taxon>
        <taxon>Arthropoda</taxon>
        <taxon>Chelicerata</taxon>
        <taxon>Arachnida</taxon>
        <taxon>Araneae</taxon>
        <taxon>Araneomorphae</taxon>
        <taxon>Entelegynae</taxon>
        <taxon>Araneoidea</taxon>
        <taxon>Araneidae</taxon>
        <taxon>Caerostris</taxon>
    </lineage>
</organism>
<dbReference type="Gene3D" id="2.10.70.10">
    <property type="entry name" value="Complement Module, domain 1"/>
    <property type="match status" value="1"/>
</dbReference>
<reference evidence="3 4" key="1">
    <citation type="submission" date="2021-06" db="EMBL/GenBank/DDBJ databases">
        <title>Caerostris extrusa draft genome.</title>
        <authorList>
            <person name="Kono N."/>
            <person name="Arakawa K."/>
        </authorList>
    </citation>
    <scope>NUCLEOTIDE SEQUENCE [LARGE SCALE GENOMIC DNA]</scope>
</reference>
<keyword evidence="1" id="KW-0732">Signal</keyword>
<dbReference type="InterPro" id="IPR042378">
    <property type="entry name" value="IDD"/>
</dbReference>
<evidence type="ECO:0000259" key="2">
    <source>
        <dbReference type="PROSITE" id="PS50184"/>
    </source>
</evidence>
<proteinExistence type="predicted"/>
<evidence type="ECO:0000313" key="3">
    <source>
        <dbReference type="EMBL" id="GIY60034.1"/>
    </source>
</evidence>
<comment type="caution">
    <text evidence="3">The sequence shown here is derived from an EMBL/GenBank/DDBJ whole genome shotgun (WGS) entry which is preliminary data.</text>
</comment>
<evidence type="ECO:0000313" key="4">
    <source>
        <dbReference type="Proteomes" id="UP001054945"/>
    </source>
</evidence>
<dbReference type="InterPro" id="IPR001007">
    <property type="entry name" value="VWF_dom"/>
</dbReference>
<dbReference type="EMBL" id="BPLR01013270">
    <property type="protein sequence ID" value="GIY60034.1"/>
    <property type="molecule type" value="Genomic_DNA"/>
</dbReference>
<name>A0AAV4UR50_CAEEX</name>
<sequence length="100" mass="11302">MNILISGVVFCFMLWPVVDMTKDAEVDGYQHCLDHKGKEVSHGDRFFPLGSDPCTQCTCLNGKPQMCIAVFCSPPENCRQYHALSDKCCEFVCLDRDFSK</sequence>
<evidence type="ECO:0000256" key="1">
    <source>
        <dbReference type="SAM" id="SignalP"/>
    </source>
</evidence>
<feature type="chain" id="PRO_5043641015" description="VWFC domain-containing protein" evidence="1">
    <location>
        <begin position="21"/>
        <end position="100"/>
    </location>
</feature>
<dbReference type="PANTHER" id="PTHR15256:SF6">
    <property type="entry name" value="INTEGRAL MEMBRANE PROTEIN DGCR2_IDD"/>
    <property type="match status" value="1"/>
</dbReference>
<gene>
    <name evidence="3" type="primary">DGCR2</name>
    <name evidence="3" type="ORF">CEXT_701471</name>
</gene>
<protein>
    <recommendedName>
        <fullName evidence="2">VWFC domain-containing protein</fullName>
    </recommendedName>
</protein>
<dbReference type="AlphaFoldDB" id="A0AAV4UR50"/>
<dbReference type="GO" id="GO:0016020">
    <property type="term" value="C:membrane"/>
    <property type="evidence" value="ECO:0007669"/>
    <property type="project" value="TreeGrafter"/>
</dbReference>
<accession>A0AAV4UR50</accession>
<dbReference type="SUPFAM" id="SSF57603">
    <property type="entry name" value="FnI-like domain"/>
    <property type="match status" value="1"/>
</dbReference>
<keyword evidence="4" id="KW-1185">Reference proteome</keyword>
<dbReference type="Proteomes" id="UP001054945">
    <property type="component" value="Unassembled WGS sequence"/>
</dbReference>
<dbReference type="PANTHER" id="PTHR15256">
    <property type="entry name" value="INTEGRAL MEMBRANE PROTEIN DGCR2/IDD"/>
    <property type="match status" value="1"/>
</dbReference>